<dbReference type="InterPro" id="IPR023198">
    <property type="entry name" value="PGP-like_dom2"/>
</dbReference>
<keyword evidence="2 3" id="KW-0378">Hydrolase</keyword>
<keyword evidence="5" id="KW-1185">Reference proteome</keyword>
<dbReference type="Gene3D" id="3.40.50.1000">
    <property type="entry name" value="HAD superfamily/HAD-like"/>
    <property type="match status" value="1"/>
</dbReference>
<dbReference type="CDD" id="cd02588">
    <property type="entry name" value="HAD_L2-DEX"/>
    <property type="match status" value="1"/>
</dbReference>
<evidence type="ECO:0000256" key="1">
    <source>
        <dbReference type="ARBA" id="ARBA00008106"/>
    </source>
</evidence>
<dbReference type="EC" id="3.8.1.2" evidence="3"/>
<dbReference type="EMBL" id="CADIKK010000035">
    <property type="protein sequence ID" value="CAB3803563.1"/>
    <property type="molecule type" value="Genomic_DNA"/>
</dbReference>
<dbReference type="SFLD" id="SFLDS00003">
    <property type="entry name" value="Haloacid_Dehalogenase"/>
    <property type="match status" value="1"/>
</dbReference>
<evidence type="ECO:0000313" key="4">
    <source>
        <dbReference type="EMBL" id="CAB3803563.1"/>
    </source>
</evidence>
<dbReference type="RefSeq" id="WP_175152831.1">
    <property type="nucleotide sequence ID" value="NZ_CADIKK010000035.1"/>
</dbReference>
<reference evidence="4 5" key="1">
    <citation type="submission" date="2020-04" db="EMBL/GenBank/DDBJ databases">
        <authorList>
            <person name="De Canck E."/>
        </authorList>
    </citation>
    <scope>NUCLEOTIDE SEQUENCE [LARGE SCALE GENOMIC DNA]</scope>
    <source>
        <strain evidence="4 5">LMG 28614</strain>
    </source>
</reference>
<dbReference type="NCBIfam" id="TIGR01428">
    <property type="entry name" value="HAD_type_II"/>
    <property type="match status" value="1"/>
</dbReference>
<dbReference type="GO" id="GO:0018784">
    <property type="term" value="F:(S)-2-haloacid dehalogenase activity"/>
    <property type="evidence" value="ECO:0007669"/>
    <property type="project" value="UniProtKB-UniRule"/>
</dbReference>
<evidence type="ECO:0000256" key="3">
    <source>
        <dbReference type="RuleBase" id="RU368077"/>
    </source>
</evidence>
<dbReference type="InterPro" id="IPR036412">
    <property type="entry name" value="HAD-like_sf"/>
</dbReference>
<dbReference type="InterPro" id="IPR006439">
    <property type="entry name" value="HAD-SF_hydro_IA"/>
</dbReference>
<comment type="similarity">
    <text evidence="1 3">Belongs to the HAD-like hydrolase superfamily. S-2-haloalkanoic acid dehalogenase family.</text>
</comment>
<dbReference type="NCBIfam" id="TIGR01493">
    <property type="entry name" value="HAD-SF-IA-v2"/>
    <property type="match status" value="1"/>
</dbReference>
<sequence length="229" mass="25302">MSAVATRGRTLVFDVNETLLDIEVLNPFFERVFGDARVMRQWFAELILYSEALTLSGEYTRFGTLAVAVLQMVATFRQIELKDGDLEEFKSTMSKLPPHREVPEALEKLANAGFRMMTLTNSAGEAGKASLVQARLYDFFEHTFSVDEVAKFKPAREVYVHVARALNAQPSDLRLIASHTWDTLGALAAGYSAALVARPGNAPLAVGAQPDIVEPDLLQTATRIIEVDR</sequence>
<comment type="function">
    <text evidence="3">Catalyzes the hydrolytic dehalogenation of small (S)-2-haloalkanoic acids to yield the corresponding (R)-2-hydroxyalkanoic acids.</text>
</comment>
<dbReference type="AlphaFoldDB" id="A0A6S7BM27"/>
<accession>A0A6S7BM27</accession>
<evidence type="ECO:0000313" key="5">
    <source>
        <dbReference type="Proteomes" id="UP000494365"/>
    </source>
</evidence>
<dbReference type="SFLD" id="SFLDG01129">
    <property type="entry name" value="C1.5:_HAD__Beta-PGM__Phosphata"/>
    <property type="match status" value="1"/>
</dbReference>
<comment type="catalytic activity">
    <reaction evidence="3">
        <text>an (S)-2-haloacid + H2O = a (2R)-2-hydroxycarboxylate + a halide anion + H(+)</text>
        <dbReference type="Rhea" id="RHEA:11192"/>
        <dbReference type="ChEBI" id="CHEBI:15377"/>
        <dbReference type="ChEBI" id="CHEBI:15378"/>
        <dbReference type="ChEBI" id="CHEBI:16042"/>
        <dbReference type="ChEBI" id="CHEBI:58314"/>
        <dbReference type="ChEBI" id="CHEBI:137405"/>
        <dbReference type="EC" id="3.8.1.2"/>
    </reaction>
</comment>
<dbReference type="InterPro" id="IPR051540">
    <property type="entry name" value="S-2-haloacid_dehalogenase"/>
</dbReference>
<dbReference type="InterPro" id="IPR006328">
    <property type="entry name" value="2-HAD"/>
</dbReference>
<protein>
    <recommendedName>
        <fullName evidence="3">(S)-2-haloacid dehalogenase</fullName>
        <ecNumber evidence="3">3.8.1.2</ecNumber>
    </recommendedName>
    <alternativeName>
        <fullName evidence="3">2-haloalkanoic acid dehalogenase</fullName>
    </alternativeName>
    <alternativeName>
        <fullName evidence="3">Halocarboxylic acid halidohydrolase</fullName>
    </alternativeName>
    <alternativeName>
        <fullName evidence="3">L-2-haloacid dehalogenase</fullName>
    </alternativeName>
</protein>
<dbReference type="PANTHER" id="PTHR43316">
    <property type="entry name" value="HYDROLASE, HALOACID DELAHOGENASE-RELATED"/>
    <property type="match status" value="1"/>
</dbReference>
<name>A0A6S7BM27_9BURK</name>
<dbReference type="Proteomes" id="UP000494365">
    <property type="component" value="Unassembled WGS sequence"/>
</dbReference>
<dbReference type="InterPro" id="IPR023214">
    <property type="entry name" value="HAD_sf"/>
</dbReference>
<organism evidence="4 5">
    <name type="scientific">Paraburkholderia ultramafica</name>
    <dbReference type="NCBI Taxonomy" id="1544867"/>
    <lineage>
        <taxon>Bacteria</taxon>
        <taxon>Pseudomonadati</taxon>
        <taxon>Pseudomonadota</taxon>
        <taxon>Betaproteobacteria</taxon>
        <taxon>Burkholderiales</taxon>
        <taxon>Burkholderiaceae</taxon>
        <taxon>Paraburkholderia</taxon>
    </lineage>
</organism>
<evidence type="ECO:0000256" key="2">
    <source>
        <dbReference type="ARBA" id="ARBA00022801"/>
    </source>
</evidence>
<dbReference type="SUPFAM" id="SSF56784">
    <property type="entry name" value="HAD-like"/>
    <property type="match status" value="1"/>
</dbReference>
<dbReference type="Pfam" id="PF00702">
    <property type="entry name" value="Hydrolase"/>
    <property type="match status" value="1"/>
</dbReference>
<dbReference type="PANTHER" id="PTHR43316:SF3">
    <property type="entry name" value="HALOACID DEHALOGENASE, TYPE II (AFU_ORTHOLOGUE AFUA_2G07750)-RELATED"/>
    <property type="match status" value="1"/>
</dbReference>
<proteinExistence type="inferred from homology"/>
<dbReference type="Gene3D" id="1.10.150.240">
    <property type="entry name" value="Putative phosphatase, domain 2"/>
    <property type="match status" value="1"/>
</dbReference>
<gene>
    <name evidence="4" type="ORF">LMG28614_05850</name>
</gene>